<dbReference type="InterPro" id="IPR011021">
    <property type="entry name" value="Arrestin-like_N"/>
</dbReference>
<feature type="region of interest" description="Disordered" evidence="1">
    <location>
        <begin position="1118"/>
        <end position="1161"/>
    </location>
</feature>
<gene>
    <name evidence="3" type="ORF">CONPUDRAFT_142629</name>
</gene>
<feature type="compositionally biased region" description="Polar residues" evidence="1">
    <location>
        <begin position="1065"/>
        <end position="1075"/>
    </location>
</feature>
<feature type="compositionally biased region" description="Polar residues" evidence="1">
    <location>
        <begin position="561"/>
        <end position="572"/>
    </location>
</feature>
<accession>A0A5M3MYR6</accession>
<feature type="compositionally biased region" description="Basic and acidic residues" evidence="1">
    <location>
        <begin position="623"/>
        <end position="639"/>
    </location>
</feature>
<dbReference type="RefSeq" id="XP_007766023.1">
    <property type="nucleotide sequence ID" value="XM_007767833.1"/>
</dbReference>
<feature type="compositionally biased region" description="Basic and acidic residues" evidence="1">
    <location>
        <begin position="875"/>
        <end position="891"/>
    </location>
</feature>
<evidence type="ECO:0000256" key="1">
    <source>
        <dbReference type="SAM" id="MobiDB-lite"/>
    </source>
</evidence>
<feature type="region of interest" description="Disordered" evidence="1">
    <location>
        <begin position="457"/>
        <end position="574"/>
    </location>
</feature>
<dbReference type="OrthoDB" id="298939at2759"/>
<feature type="compositionally biased region" description="Low complexity" evidence="1">
    <location>
        <begin position="653"/>
        <end position="668"/>
    </location>
</feature>
<dbReference type="InterPro" id="IPR014752">
    <property type="entry name" value="Arrestin-like_C"/>
</dbReference>
<dbReference type="EMBL" id="JH711575">
    <property type="protein sequence ID" value="EIW84282.1"/>
    <property type="molecule type" value="Genomic_DNA"/>
</dbReference>
<dbReference type="OMA" id="MNASPYH"/>
<protein>
    <recommendedName>
        <fullName evidence="2">Arrestin-like N-terminal domain-containing protein</fullName>
    </recommendedName>
</protein>
<evidence type="ECO:0000313" key="4">
    <source>
        <dbReference type="Proteomes" id="UP000053558"/>
    </source>
</evidence>
<feature type="domain" description="Arrestin-like N-terminal" evidence="2">
    <location>
        <begin position="119"/>
        <end position="162"/>
    </location>
</feature>
<feature type="compositionally biased region" description="Polar residues" evidence="1">
    <location>
        <begin position="910"/>
        <end position="921"/>
    </location>
</feature>
<feature type="compositionally biased region" description="Polar residues" evidence="1">
    <location>
        <begin position="470"/>
        <end position="480"/>
    </location>
</feature>
<feature type="compositionally biased region" description="Basic and acidic residues" evidence="1">
    <location>
        <begin position="809"/>
        <end position="844"/>
    </location>
</feature>
<feature type="compositionally biased region" description="Polar residues" evidence="1">
    <location>
        <begin position="1093"/>
        <end position="1106"/>
    </location>
</feature>
<reference evidence="4" key="1">
    <citation type="journal article" date="2012" name="Science">
        <title>The Paleozoic origin of enzymatic lignin decomposition reconstructed from 31 fungal genomes.</title>
        <authorList>
            <person name="Floudas D."/>
            <person name="Binder M."/>
            <person name="Riley R."/>
            <person name="Barry K."/>
            <person name="Blanchette R.A."/>
            <person name="Henrissat B."/>
            <person name="Martinez A.T."/>
            <person name="Otillar R."/>
            <person name="Spatafora J.W."/>
            <person name="Yadav J.S."/>
            <person name="Aerts A."/>
            <person name="Benoit I."/>
            <person name="Boyd A."/>
            <person name="Carlson A."/>
            <person name="Copeland A."/>
            <person name="Coutinho P.M."/>
            <person name="de Vries R.P."/>
            <person name="Ferreira P."/>
            <person name="Findley K."/>
            <person name="Foster B."/>
            <person name="Gaskell J."/>
            <person name="Glotzer D."/>
            <person name="Gorecki P."/>
            <person name="Heitman J."/>
            <person name="Hesse C."/>
            <person name="Hori C."/>
            <person name="Igarashi K."/>
            <person name="Jurgens J.A."/>
            <person name="Kallen N."/>
            <person name="Kersten P."/>
            <person name="Kohler A."/>
            <person name="Kuees U."/>
            <person name="Kumar T.K.A."/>
            <person name="Kuo A."/>
            <person name="LaButti K."/>
            <person name="Larrondo L.F."/>
            <person name="Lindquist E."/>
            <person name="Ling A."/>
            <person name="Lombard V."/>
            <person name="Lucas S."/>
            <person name="Lundell T."/>
            <person name="Martin R."/>
            <person name="McLaughlin D.J."/>
            <person name="Morgenstern I."/>
            <person name="Morin E."/>
            <person name="Murat C."/>
            <person name="Nagy L.G."/>
            <person name="Nolan M."/>
            <person name="Ohm R.A."/>
            <person name="Patyshakuliyeva A."/>
            <person name="Rokas A."/>
            <person name="Ruiz-Duenas F.J."/>
            <person name="Sabat G."/>
            <person name="Salamov A."/>
            <person name="Samejima M."/>
            <person name="Schmutz J."/>
            <person name="Slot J.C."/>
            <person name="St John F."/>
            <person name="Stenlid J."/>
            <person name="Sun H."/>
            <person name="Sun S."/>
            <person name="Syed K."/>
            <person name="Tsang A."/>
            <person name="Wiebenga A."/>
            <person name="Young D."/>
            <person name="Pisabarro A."/>
            <person name="Eastwood D.C."/>
            <person name="Martin F."/>
            <person name="Cullen D."/>
            <person name="Grigoriev I.V."/>
            <person name="Hibbett D.S."/>
        </authorList>
    </citation>
    <scope>NUCLEOTIDE SEQUENCE [LARGE SCALE GENOMIC DNA]</scope>
    <source>
        <strain evidence="4">RWD-64-598 SS2</strain>
    </source>
</reference>
<feature type="region of interest" description="Disordered" evidence="1">
    <location>
        <begin position="759"/>
        <end position="921"/>
    </location>
</feature>
<keyword evidence="4" id="KW-1185">Reference proteome</keyword>
<dbReference type="Proteomes" id="UP000053558">
    <property type="component" value="Unassembled WGS sequence"/>
</dbReference>
<dbReference type="AlphaFoldDB" id="A0A5M3MYR6"/>
<feature type="compositionally biased region" description="Basic and acidic residues" evidence="1">
    <location>
        <begin position="763"/>
        <end position="785"/>
    </location>
</feature>
<feature type="compositionally biased region" description="Polar residues" evidence="1">
    <location>
        <begin position="506"/>
        <end position="524"/>
    </location>
</feature>
<evidence type="ECO:0000313" key="3">
    <source>
        <dbReference type="EMBL" id="EIW84282.1"/>
    </source>
</evidence>
<sequence>MALQSRPEPMNASPHHSKVKVSLTLSDPVFIGGGNVAGKMEMECRADGEVGLGLGVMMIELFAIQGSHHFPEVNSRDHSATSTFLHSRRLFQGPGLPPSNAVHPDHTEGIPAQYFPARRGQTTFFFKFTLPPTSPSSLTFGPAQIRYEVRASVGVAWKGEKRLVTNKRDVNVVEAWSEQYPSLPRGVAVIEGGKLWAQALMNTVIVAGKSAWIELQLKNHSQRWTSGVSLKLSRSLHLSHAPATSDPAVDVEEIVTQVEFDGPEYTVPPGIEGAANLVIDVPRHARGVKGGIREGENGKMTDGLFEVRCILSIRVLAPAASEELVINIPVTIYHELAVPDPSIHNQSYSPGLDVASPPPISPPLSPHTEQYLAHASFPYPIQPMASGMPWTPSPAIPIYPASSAPQETYIHQAMSPPPVHPNPYGVTVPRPASTQPLHPGHYDYGMASAIPFPSAYPPLPPMPSQSSQSVNTHVSGGQEAQSEEGKGVRASRITRTLRLSTRHRSVSPTSHRFSIHPTQSQQPSADILFERPQLDPVDIPELPNPHDSEGLLHSPLPVRSPRQSLSGGSAKSESVHALELMANEVKRRSEDLSADLPKGSRLSNNIRVKPPSDKSISGPLTSEKSDKEHAIRTKPRVETVFEAPEQASPPSQPVVVSQPPSSKPVVSPQLPPTPPAITPIKFPRSFTGLDASGKDDNESGLDALEKRLLAEVGTRKLEPEPRPDVRMVIQPIAIPPGETTQGLNDSAISSLSLQERAAFLKPSESEKEQDLELELDHDQDSDVKTQHVAGAHSQHSDDEMRTQRGRSSKQKEKGSDMTRNDGSKQKKTRHEDVKKIRKEAKGRISDWLGKLDVTTPPAADDSVPIVPPVASRFVPSHETESFPAHEQEKGNAKGSPAPPPEEISAAPNPRSSGFITRRSNVISRDEDAVVHGTVRMKGSEVPHGSKTISDNSLRASKLPALVQAHLPRGNDSILDELPPTSNLFHLRHPRYTPVTSDSEVKYDVRSARGGKGGKVTEVALLWASKTKDGEAPPNRARSTPSATPRNAHARKFQPTPMPMRISGKSPLSNASTNTAVLPKGQLPSEKQPRPPKSATSPAVISSSHATPMLSTTASLAKVSSVSATPRKAPAFPETISELPSKVPSAPAVSPKPARSSGNMAFGQARLRDLIKKYQGS</sequence>
<dbReference type="KEGG" id="cput:CONPUDRAFT_142629"/>
<comment type="caution">
    <text evidence="3">The sequence shown here is derived from an EMBL/GenBank/DDBJ whole genome shotgun (WGS) entry which is preliminary data.</text>
</comment>
<feature type="compositionally biased region" description="Low complexity" evidence="1">
    <location>
        <begin position="1139"/>
        <end position="1156"/>
    </location>
</feature>
<feature type="compositionally biased region" description="Low complexity" evidence="1">
    <location>
        <begin position="490"/>
        <end position="499"/>
    </location>
</feature>
<dbReference type="Pfam" id="PF00339">
    <property type="entry name" value="Arrestin_N"/>
    <property type="match status" value="1"/>
</dbReference>
<dbReference type="GeneID" id="19201768"/>
<organism evidence="3 4">
    <name type="scientific">Coniophora puteana (strain RWD-64-598)</name>
    <name type="common">Brown rot fungus</name>
    <dbReference type="NCBI Taxonomy" id="741705"/>
    <lineage>
        <taxon>Eukaryota</taxon>
        <taxon>Fungi</taxon>
        <taxon>Dikarya</taxon>
        <taxon>Basidiomycota</taxon>
        <taxon>Agaricomycotina</taxon>
        <taxon>Agaricomycetes</taxon>
        <taxon>Agaricomycetidae</taxon>
        <taxon>Boletales</taxon>
        <taxon>Coniophorineae</taxon>
        <taxon>Coniophoraceae</taxon>
        <taxon>Coniophora</taxon>
    </lineage>
</organism>
<feature type="region of interest" description="Disordered" evidence="1">
    <location>
        <begin position="589"/>
        <end position="676"/>
    </location>
</feature>
<dbReference type="Gene3D" id="2.60.40.640">
    <property type="match status" value="1"/>
</dbReference>
<feature type="region of interest" description="Disordered" evidence="1">
    <location>
        <begin position="1023"/>
        <end position="1106"/>
    </location>
</feature>
<proteinExistence type="predicted"/>
<name>A0A5M3MYR6_CONPW</name>
<evidence type="ECO:0000259" key="2">
    <source>
        <dbReference type="Pfam" id="PF00339"/>
    </source>
</evidence>